<sequence>MANPPTQKSTGFSENINFKNVLKEAASARDAEDKYQRENDAKFRAVYQKVATYEEFCDIVLASNLKPLDKSDSIPSAGAGLTPWNVNATHTNKQQKSDEILVPQIESGSNNIETIKITSQAEFYKTYTKLTTDDKYLLLIQIGGDKLLSLFPTEIEVFEDILFVLTLEYRDNDMDIITNILMCMSAMKRFSLALQFLEKPSRTDLSNLLKLLTVSARDKTQNDELVKVVSIYS</sequence>
<dbReference type="Pfam" id="PF13877">
    <property type="entry name" value="RPAP3_C"/>
    <property type="match status" value="1"/>
</dbReference>
<evidence type="ECO:0000259" key="11">
    <source>
        <dbReference type="Pfam" id="PF13877"/>
    </source>
</evidence>
<evidence type="ECO:0000256" key="8">
    <source>
        <dbReference type="ARBA" id="ARBA00023069"/>
    </source>
</evidence>
<keyword evidence="5" id="KW-0963">Cytoplasm</keyword>
<dbReference type="GO" id="GO:0007368">
    <property type="term" value="P:determination of left/right symmetry"/>
    <property type="evidence" value="ECO:0007669"/>
    <property type="project" value="TreeGrafter"/>
</dbReference>
<evidence type="ECO:0000256" key="6">
    <source>
        <dbReference type="ARBA" id="ARBA00022794"/>
    </source>
</evidence>
<evidence type="ECO:0000256" key="7">
    <source>
        <dbReference type="ARBA" id="ARBA00022846"/>
    </source>
</evidence>
<dbReference type="InterPro" id="IPR025986">
    <property type="entry name" value="RPAP3-like_C"/>
</dbReference>
<keyword evidence="9" id="KW-0966">Cell projection</keyword>
<accession>A0AAV7JYE0</accession>
<keyword evidence="14" id="KW-1185">Reference proteome</keyword>
<evidence type="ECO:0000256" key="2">
    <source>
        <dbReference type="ARBA" id="ARBA00004230"/>
    </source>
</evidence>
<name>A0AAV7JYE0_9METZ</name>
<evidence type="ECO:0000313" key="13">
    <source>
        <dbReference type="EMBL" id="KAI6653514.1"/>
    </source>
</evidence>
<feature type="domain" description="RNA-polymerase II-associated protein 3-like C-terminal" evidence="11">
    <location>
        <begin position="118"/>
        <end position="200"/>
    </location>
</feature>
<protein>
    <submittedName>
        <fullName evidence="13">Coiled-coil domain-containing protein</fullName>
    </submittedName>
</protein>
<dbReference type="GO" id="GO:0031514">
    <property type="term" value="C:motile cilium"/>
    <property type="evidence" value="ECO:0007669"/>
    <property type="project" value="UniProtKB-SubCell"/>
</dbReference>
<dbReference type="Pfam" id="PF15867">
    <property type="entry name" value="Dynein_attach_N"/>
    <property type="match status" value="1"/>
</dbReference>
<dbReference type="GO" id="GO:0036157">
    <property type="term" value="C:outer dynein arm"/>
    <property type="evidence" value="ECO:0007669"/>
    <property type="project" value="InterPro"/>
</dbReference>
<comment type="subcellular location">
    <subcellularLocation>
        <location evidence="2">Cell projection</location>
        <location evidence="2">Cilium</location>
        <location evidence="2">Flagellum</location>
    </subcellularLocation>
    <subcellularLocation>
        <location evidence="3">Cytoplasm</location>
    </subcellularLocation>
</comment>
<dbReference type="InterPro" id="IPR042422">
    <property type="entry name" value="CC103"/>
</dbReference>
<dbReference type="AlphaFoldDB" id="A0AAV7JYE0"/>
<comment type="function">
    <text evidence="1">Dynein-attachment factor required for cilia motility.</text>
</comment>
<reference evidence="13 14" key="1">
    <citation type="journal article" date="2023" name="BMC Biol.">
        <title>The compact genome of the sponge Oopsacas minuta (Hexactinellida) is lacking key metazoan core genes.</title>
        <authorList>
            <person name="Santini S."/>
            <person name="Schenkelaars Q."/>
            <person name="Jourda C."/>
            <person name="Duchesne M."/>
            <person name="Belahbib H."/>
            <person name="Rocher C."/>
            <person name="Selva M."/>
            <person name="Riesgo A."/>
            <person name="Vervoort M."/>
            <person name="Leys S.P."/>
            <person name="Kodjabachian L."/>
            <person name="Le Bivic A."/>
            <person name="Borchiellini C."/>
            <person name="Claverie J.M."/>
            <person name="Renard E."/>
        </authorList>
    </citation>
    <scope>NUCLEOTIDE SEQUENCE [LARGE SCALE GENOMIC DNA]</scope>
    <source>
        <strain evidence="13">SPO-2</strain>
    </source>
</reference>
<feature type="domain" description="Dynein attachment factor N-terminal" evidence="12">
    <location>
        <begin position="16"/>
        <end position="74"/>
    </location>
</feature>
<keyword evidence="8" id="KW-0969">Cilium</keyword>
<evidence type="ECO:0000313" key="14">
    <source>
        <dbReference type="Proteomes" id="UP001165289"/>
    </source>
</evidence>
<evidence type="ECO:0000256" key="10">
    <source>
        <dbReference type="ARBA" id="ARBA00049986"/>
    </source>
</evidence>
<evidence type="ECO:0000256" key="4">
    <source>
        <dbReference type="ARBA" id="ARBA00011738"/>
    </source>
</evidence>
<dbReference type="PANTHER" id="PTHR28572">
    <property type="entry name" value="COILED-COIL DOMAIN-CONTAINING PROTEIN 103"/>
    <property type="match status" value="1"/>
</dbReference>
<proteinExistence type="inferred from homology"/>
<dbReference type="EMBL" id="JAKMXF010000266">
    <property type="protein sequence ID" value="KAI6653514.1"/>
    <property type="molecule type" value="Genomic_DNA"/>
</dbReference>
<comment type="subunit">
    <text evidence="4">Homodimer.</text>
</comment>
<dbReference type="InterPro" id="IPR031733">
    <property type="entry name" value="Dynein_attach_N"/>
</dbReference>
<evidence type="ECO:0000256" key="3">
    <source>
        <dbReference type="ARBA" id="ARBA00004496"/>
    </source>
</evidence>
<dbReference type="Proteomes" id="UP001165289">
    <property type="component" value="Unassembled WGS sequence"/>
</dbReference>
<comment type="caution">
    <text evidence="13">The sequence shown here is derived from an EMBL/GenBank/DDBJ whole genome shotgun (WGS) entry which is preliminary data.</text>
</comment>
<dbReference type="PANTHER" id="PTHR28572:SF1">
    <property type="entry name" value="COILED-COIL DOMAIN-CONTAINING PROTEIN 103"/>
    <property type="match status" value="1"/>
</dbReference>
<dbReference type="GO" id="GO:0005576">
    <property type="term" value="C:extracellular region"/>
    <property type="evidence" value="ECO:0007669"/>
    <property type="project" value="GOC"/>
</dbReference>
<evidence type="ECO:0000259" key="12">
    <source>
        <dbReference type="Pfam" id="PF15867"/>
    </source>
</evidence>
<evidence type="ECO:0000256" key="5">
    <source>
        <dbReference type="ARBA" id="ARBA00022490"/>
    </source>
</evidence>
<dbReference type="GO" id="GO:0036159">
    <property type="term" value="P:inner dynein arm assembly"/>
    <property type="evidence" value="ECO:0007669"/>
    <property type="project" value="TreeGrafter"/>
</dbReference>
<evidence type="ECO:0000256" key="1">
    <source>
        <dbReference type="ARBA" id="ARBA00004048"/>
    </source>
</evidence>
<evidence type="ECO:0000256" key="9">
    <source>
        <dbReference type="ARBA" id="ARBA00023273"/>
    </source>
</evidence>
<keyword evidence="7" id="KW-0282">Flagellum</keyword>
<keyword evidence="6" id="KW-0970">Cilium biogenesis/degradation</keyword>
<gene>
    <name evidence="13" type="ORF">LOD99_3409</name>
</gene>
<organism evidence="13 14">
    <name type="scientific">Oopsacas minuta</name>
    <dbReference type="NCBI Taxonomy" id="111878"/>
    <lineage>
        <taxon>Eukaryota</taxon>
        <taxon>Metazoa</taxon>
        <taxon>Porifera</taxon>
        <taxon>Hexactinellida</taxon>
        <taxon>Hexasterophora</taxon>
        <taxon>Lyssacinosida</taxon>
        <taxon>Leucopsacidae</taxon>
        <taxon>Oopsacas</taxon>
    </lineage>
</organism>
<comment type="similarity">
    <text evidence="10">Belongs to the DNAAF19/PR46b family.</text>
</comment>
<dbReference type="GO" id="GO:0003351">
    <property type="term" value="P:epithelial cilium movement involved in extracellular fluid movement"/>
    <property type="evidence" value="ECO:0007669"/>
    <property type="project" value="TreeGrafter"/>
</dbReference>